<dbReference type="SUPFAM" id="SSF52540">
    <property type="entry name" value="P-loop containing nucleoside triphosphate hydrolases"/>
    <property type="match status" value="1"/>
</dbReference>
<dbReference type="EMBL" id="VTEG01000025">
    <property type="protein sequence ID" value="TYR96280.1"/>
    <property type="molecule type" value="Genomic_DNA"/>
</dbReference>
<dbReference type="GO" id="GO:0005524">
    <property type="term" value="F:ATP binding"/>
    <property type="evidence" value="ECO:0007669"/>
    <property type="project" value="UniProtKB-KW"/>
</dbReference>
<dbReference type="AlphaFoldDB" id="A0A5D4M5F6"/>
<comment type="caution">
    <text evidence="2">The sequence shown here is derived from an EMBL/GenBank/DDBJ whole genome shotgun (WGS) entry which is preliminary data.</text>
</comment>
<feature type="domain" description="ATPase AAA-type core" evidence="1">
    <location>
        <begin position="43"/>
        <end position="323"/>
    </location>
</feature>
<reference evidence="2 3" key="1">
    <citation type="submission" date="2019-08" db="EMBL/GenBank/DDBJ databases">
        <title>Bacillus genomes from the desert of Cuatro Cienegas, Coahuila.</title>
        <authorList>
            <person name="Olmedo-Alvarez G."/>
        </authorList>
    </citation>
    <scope>NUCLEOTIDE SEQUENCE [LARGE SCALE GENOMIC DNA]</scope>
    <source>
        <strain evidence="2 3">CH128b_4D</strain>
    </source>
</reference>
<dbReference type="GO" id="GO:0016887">
    <property type="term" value="F:ATP hydrolysis activity"/>
    <property type="evidence" value="ECO:0007669"/>
    <property type="project" value="InterPro"/>
</dbReference>
<sequence>MLKKFTVSNFKLFEKPLTIDLSKVRDYKFNEDCIKGNLINKSIIYGKNAIGKTSLGFAITDIRSTILANENPNEENIGFLNANSSKNFARFEYTFLIDNQEVEYIYEKFSRTEIKFESLRIADKKLYDYDFFNKEGDFTELQNYEELKHLNFEEWDNEITILRYILTNAKLNKLYILKKLSEFVEGMAVIRPSEDIVRFRGPKVINKGIISTIIEEKLVEDFTEFLNKAGLSIGLKVDIKPDGEKALYFNYNRPLEFIKYASGGTKALTALYSILHSLKKITFLYVDEFDANFHFELSELMLEKFKEKENCQMLITTHNTDLMSNKFMRPDCYLLMIPNKVVSVADATLRELRQGHNLEKLYQSGEFDETVRG</sequence>
<dbReference type="PANTHER" id="PTHR40396:SF1">
    <property type="entry name" value="ATPASE AAA-TYPE CORE DOMAIN-CONTAINING PROTEIN"/>
    <property type="match status" value="1"/>
</dbReference>
<dbReference type="InterPro" id="IPR027417">
    <property type="entry name" value="P-loop_NTPase"/>
</dbReference>
<evidence type="ECO:0000259" key="1">
    <source>
        <dbReference type="Pfam" id="PF13304"/>
    </source>
</evidence>
<accession>A0A5D4M5F6</accession>
<evidence type="ECO:0000313" key="3">
    <source>
        <dbReference type="Proteomes" id="UP000325182"/>
    </source>
</evidence>
<dbReference type="Gene3D" id="3.40.50.300">
    <property type="entry name" value="P-loop containing nucleotide triphosphate hydrolases"/>
    <property type="match status" value="1"/>
</dbReference>
<gene>
    <name evidence="2" type="ORF">FZC84_20600</name>
</gene>
<dbReference type="RefSeq" id="WP_148955088.1">
    <property type="nucleotide sequence ID" value="NZ_VTEG01000025.1"/>
</dbReference>
<dbReference type="InterPro" id="IPR003959">
    <property type="entry name" value="ATPase_AAA_core"/>
</dbReference>
<dbReference type="Pfam" id="PF13304">
    <property type="entry name" value="AAA_21"/>
    <property type="match status" value="1"/>
</dbReference>
<name>A0A5D4M5F6_9BACI</name>
<protein>
    <submittedName>
        <fullName evidence="2">ATP-binding protein</fullName>
    </submittedName>
</protein>
<keyword evidence="2" id="KW-0547">Nucleotide-binding</keyword>
<keyword evidence="2" id="KW-0067">ATP-binding</keyword>
<proteinExistence type="predicted"/>
<organism evidence="2 3">
    <name type="scientific">Rossellomorea vietnamensis</name>
    <dbReference type="NCBI Taxonomy" id="218284"/>
    <lineage>
        <taxon>Bacteria</taxon>
        <taxon>Bacillati</taxon>
        <taxon>Bacillota</taxon>
        <taxon>Bacilli</taxon>
        <taxon>Bacillales</taxon>
        <taxon>Bacillaceae</taxon>
        <taxon>Rossellomorea</taxon>
    </lineage>
</organism>
<evidence type="ECO:0000313" key="2">
    <source>
        <dbReference type="EMBL" id="TYR96280.1"/>
    </source>
</evidence>
<dbReference type="PANTHER" id="PTHR40396">
    <property type="entry name" value="ATPASE-LIKE PROTEIN"/>
    <property type="match status" value="1"/>
</dbReference>
<dbReference type="Proteomes" id="UP000325182">
    <property type="component" value="Unassembled WGS sequence"/>
</dbReference>